<accession>A0A5A7RGN6</accession>
<name>A0A5A7RGN6_STRAF</name>
<comment type="caution">
    <text evidence="1">The sequence shown here is derived from an EMBL/GenBank/DDBJ whole genome shotgun (WGS) entry which is preliminary data.</text>
</comment>
<keyword evidence="2" id="KW-1185">Reference proteome</keyword>
<organism evidence="1 2">
    <name type="scientific">Striga asiatica</name>
    <name type="common">Asiatic witchweed</name>
    <name type="synonym">Buchnera asiatica</name>
    <dbReference type="NCBI Taxonomy" id="4170"/>
    <lineage>
        <taxon>Eukaryota</taxon>
        <taxon>Viridiplantae</taxon>
        <taxon>Streptophyta</taxon>
        <taxon>Embryophyta</taxon>
        <taxon>Tracheophyta</taxon>
        <taxon>Spermatophyta</taxon>
        <taxon>Magnoliopsida</taxon>
        <taxon>eudicotyledons</taxon>
        <taxon>Gunneridae</taxon>
        <taxon>Pentapetalae</taxon>
        <taxon>asterids</taxon>
        <taxon>lamiids</taxon>
        <taxon>Lamiales</taxon>
        <taxon>Orobanchaceae</taxon>
        <taxon>Buchnereae</taxon>
        <taxon>Striga</taxon>
    </lineage>
</organism>
<gene>
    <name evidence="1" type="ORF">STAS_34120</name>
</gene>
<dbReference type="EMBL" id="BKCP01012736">
    <property type="protein sequence ID" value="GER56393.1"/>
    <property type="molecule type" value="Genomic_DNA"/>
</dbReference>
<evidence type="ECO:0000313" key="1">
    <source>
        <dbReference type="EMBL" id="GER56393.1"/>
    </source>
</evidence>
<dbReference type="Proteomes" id="UP000325081">
    <property type="component" value="Unassembled WGS sequence"/>
</dbReference>
<dbReference type="AlphaFoldDB" id="A0A5A7RGN6"/>
<reference evidence="2" key="1">
    <citation type="journal article" date="2019" name="Curr. Biol.">
        <title>Genome Sequence of Striga asiatica Provides Insight into the Evolution of Plant Parasitism.</title>
        <authorList>
            <person name="Yoshida S."/>
            <person name="Kim S."/>
            <person name="Wafula E.K."/>
            <person name="Tanskanen J."/>
            <person name="Kim Y.M."/>
            <person name="Honaas L."/>
            <person name="Yang Z."/>
            <person name="Spallek T."/>
            <person name="Conn C.E."/>
            <person name="Ichihashi Y."/>
            <person name="Cheong K."/>
            <person name="Cui S."/>
            <person name="Der J.P."/>
            <person name="Gundlach H."/>
            <person name="Jiao Y."/>
            <person name="Hori C."/>
            <person name="Ishida J.K."/>
            <person name="Kasahara H."/>
            <person name="Kiba T."/>
            <person name="Kim M.S."/>
            <person name="Koo N."/>
            <person name="Laohavisit A."/>
            <person name="Lee Y.H."/>
            <person name="Lumba S."/>
            <person name="McCourt P."/>
            <person name="Mortimer J.C."/>
            <person name="Mutuku J.M."/>
            <person name="Nomura T."/>
            <person name="Sasaki-Sekimoto Y."/>
            <person name="Seto Y."/>
            <person name="Wang Y."/>
            <person name="Wakatake T."/>
            <person name="Sakakibara H."/>
            <person name="Demura T."/>
            <person name="Yamaguchi S."/>
            <person name="Yoneyama K."/>
            <person name="Manabe R.I."/>
            <person name="Nelson D.C."/>
            <person name="Schulman A.H."/>
            <person name="Timko M.P."/>
            <person name="dePamphilis C.W."/>
            <person name="Choi D."/>
            <person name="Shirasu K."/>
        </authorList>
    </citation>
    <scope>NUCLEOTIDE SEQUENCE [LARGE SCALE GENOMIC DNA]</scope>
    <source>
        <strain evidence="2">cv. UVA1</strain>
    </source>
</reference>
<sequence>MTPINITILSPLCPSSASVSPPPHLPPSCTCFQPQQWRQKQNRCGALVFQSLGLDRLFLGSNLFVAGYRFPQQRSIDLATIRLSPIRCSRAEPVISRIETVFLVSRRMKAANYGLSCKIAASLGRQSLQVSLSVAAWSCGARLAVKGLLSSAAFGGLPRREWSALIARNCCYLGEREEGLVAGS</sequence>
<proteinExistence type="predicted"/>
<protein>
    <submittedName>
        <fullName evidence="1">Cytochrome P450</fullName>
    </submittedName>
</protein>
<evidence type="ECO:0000313" key="2">
    <source>
        <dbReference type="Proteomes" id="UP000325081"/>
    </source>
</evidence>